<dbReference type="InterPro" id="IPR013989">
    <property type="entry name" value="Dev_and_cell_death_domain"/>
</dbReference>
<organism evidence="3">
    <name type="scientific">Anthurium amnicola</name>
    <dbReference type="NCBI Taxonomy" id="1678845"/>
    <lineage>
        <taxon>Eukaryota</taxon>
        <taxon>Viridiplantae</taxon>
        <taxon>Streptophyta</taxon>
        <taxon>Embryophyta</taxon>
        <taxon>Tracheophyta</taxon>
        <taxon>Spermatophyta</taxon>
        <taxon>Magnoliopsida</taxon>
        <taxon>Liliopsida</taxon>
        <taxon>Araceae</taxon>
        <taxon>Pothoideae</taxon>
        <taxon>Potheae</taxon>
        <taxon>Anthurium</taxon>
    </lineage>
</organism>
<evidence type="ECO:0000256" key="1">
    <source>
        <dbReference type="SAM" id="MobiDB-lite"/>
    </source>
</evidence>
<reference evidence="3" key="1">
    <citation type="submission" date="2015-07" db="EMBL/GenBank/DDBJ databases">
        <title>Transcriptome Assembly of Anthurium amnicola.</title>
        <authorList>
            <person name="Suzuki J."/>
        </authorList>
    </citation>
    <scope>NUCLEOTIDE SEQUENCE</scope>
</reference>
<dbReference type="EMBL" id="GDJX01018401">
    <property type="protein sequence ID" value="JAT49535.1"/>
    <property type="molecule type" value="Transcribed_RNA"/>
</dbReference>
<dbReference type="PROSITE" id="PS51222">
    <property type="entry name" value="DCD"/>
    <property type="match status" value="1"/>
</dbReference>
<feature type="region of interest" description="Disordered" evidence="1">
    <location>
        <begin position="1"/>
        <end position="52"/>
    </location>
</feature>
<accession>A0A1D1Y4G0</accession>
<dbReference type="AlphaFoldDB" id="A0A1D1Y4G0"/>
<protein>
    <submittedName>
        <fullName evidence="3">B2 protein</fullName>
    </submittedName>
</protein>
<dbReference type="PANTHER" id="PTHR46444">
    <property type="entry name" value="DCD (DEVELOPMENT AND CELL DEATH) DOMAIN PROTEIN-RELATED"/>
    <property type="match status" value="1"/>
</dbReference>
<proteinExistence type="predicted"/>
<dbReference type="PANTHER" id="PTHR46444:SF19">
    <property type="entry name" value="OS02G0745600 PROTEIN"/>
    <property type="match status" value="1"/>
</dbReference>
<dbReference type="SMART" id="SM00767">
    <property type="entry name" value="DCD"/>
    <property type="match status" value="1"/>
</dbReference>
<feature type="domain" description="DCD" evidence="2">
    <location>
        <begin position="70"/>
        <end position="196"/>
    </location>
</feature>
<sequence>MVKGKKQRRKAPPAAALGAGKKFLKPPKKKGKDPVSPPAPSGPEQTPPAAKANVVKAGGSAGKTVQDAGQRIAGFIFMCNGKTKPECYKYRVFGLPKGRLEVVEKIKKGTKLFLFDCDLKLLYGVYKATSPGGLNLEAAAFGGNFPSQVKFKIFKDCVPLPEGSFKHAIKENYNRNKFDSELNFEQVQKLLSLFRPIGPNQQSSIPHGVEERHPQAPDGQHRSGRLPYGPSRVDRFAPRGAPPPASYPNAPAAQMAPAPSVVEAQHFPPTDAYGRPVAVAGMPPPRDAYGRSVAVSGMLAPRHAYYQPGTGLPPPRDAYYQPASGLPPPRDAYYQPTSSLLQGDAYYEPATRLPPTNGVYHPADVVRNQLDSEAYYPENPVPNDAYYPAAVFGNQLDPLAYYPETPVPLEQYKVVPHMRREQPPAPPARDYRSLTVRDSEMASQAERLPRQKHWALGYEDQNRTYTASLYKPNL</sequence>
<dbReference type="Pfam" id="PF10539">
    <property type="entry name" value="Dev_Cell_Death"/>
    <property type="match status" value="1"/>
</dbReference>
<feature type="compositionally biased region" description="Basic residues" evidence="1">
    <location>
        <begin position="1"/>
        <end position="11"/>
    </location>
</feature>
<evidence type="ECO:0000259" key="2">
    <source>
        <dbReference type="PROSITE" id="PS51222"/>
    </source>
</evidence>
<feature type="compositionally biased region" description="Basic and acidic residues" evidence="1">
    <location>
        <begin position="208"/>
        <end position="221"/>
    </location>
</feature>
<feature type="compositionally biased region" description="Low complexity" evidence="1">
    <location>
        <begin position="12"/>
        <end position="21"/>
    </location>
</feature>
<feature type="compositionally biased region" description="Low complexity" evidence="1">
    <location>
        <begin position="247"/>
        <end position="259"/>
    </location>
</feature>
<gene>
    <name evidence="3" type="primary">B2_0</name>
    <name evidence="3" type="ORF">g.114807</name>
</gene>
<feature type="compositionally biased region" description="Basic residues" evidence="1">
    <location>
        <begin position="22"/>
        <end position="31"/>
    </location>
</feature>
<evidence type="ECO:0000313" key="3">
    <source>
        <dbReference type="EMBL" id="JAT49535.1"/>
    </source>
</evidence>
<name>A0A1D1Y4G0_9ARAE</name>
<feature type="region of interest" description="Disordered" evidence="1">
    <location>
        <begin position="201"/>
        <end position="259"/>
    </location>
</feature>